<dbReference type="RefSeq" id="WP_345014466.1">
    <property type="nucleotide sequence ID" value="NZ_BAABFC010000024.1"/>
</dbReference>
<comment type="caution">
    <text evidence="2">The sequence shown here is derived from an EMBL/GenBank/DDBJ whole genome shotgun (WGS) entry which is preliminary data.</text>
</comment>
<sequence>MMRSGWRTGLLALICLGLVACATKAPMPEQLAATDLANQGLVVGSITRPPLKPAFNSYALLFRNIDSKQEYRVRISADMMSGRYEDDILDQGVAGSKFALLLPPGRYELYNFSLFMMDPAGGDTTYFAKQDFSVPFAVQAGEIQYIGEFRNKPVTYIRSFMGMEAEILAGGSWDIYDNSGRDLGRMETRFPGLAWSDAKVKLLNPRPELMLLVRRAKEEQ</sequence>
<evidence type="ECO:0000256" key="1">
    <source>
        <dbReference type="SAM" id="SignalP"/>
    </source>
</evidence>
<dbReference type="PROSITE" id="PS51257">
    <property type="entry name" value="PROKAR_LIPOPROTEIN"/>
    <property type="match status" value="1"/>
</dbReference>
<feature type="signal peptide" evidence="1">
    <location>
        <begin position="1"/>
        <end position="25"/>
    </location>
</feature>
<keyword evidence="1" id="KW-0732">Signal</keyword>
<reference evidence="3" key="1">
    <citation type="journal article" date="2019" name="Int. J. Syst. Evol. Microbiol.">
        <title>The Global Catalogue of Microorganisms (GCM) 10K type strain sequencing project: providing services to taxonomists for standard genome sequencing and annotation.</title>
        <authorList>
            <consortium name="The Broad Institute Genomics Platform"/>
            <consortium name="The Broad Institute Genome Sequencing Center for Infectious Disease"/>
            <person name="Wu L."/>
            <person name="Ma J."/>
        </authorList>
    </citation>
    <scope>NUCLEOTIDE SEQUENCE [LARGE SCALE GENOMIC DNA]</scope>
    <source>
        <strain evidence="3">JCM 32226</strain>
    </source>
</reference>
<feature type="chain" id="PRO_5045162044" description="Lipoprotein" evidence="1">
    <location>
        <begin position="26"/>
        <end position="220"/>
    </location>
</feature>
<evidence type="ECO:0008006" key="4">
    <source>
        <dbReference type="Google" id="ProtNLM"/>
    </source>
</evidence>
<gene>
    <name evidence="2" type="ORF">GCM10023095_29320</name>
</gene>
<protein>
    <recommendedName>
        <fullName evidence="4">Lipoprotein</fullName>
    </recommendedName>
</protein>
<keyword evidence="3" id="KW-1185">Reference proteome</keyword>
<evidence type="ECO:0000313" key="2">
    <source>
        <dbReference type="EMBL" id="GAA4503295.1"/>
    </source>
</evidence>
<accession>A0ABP8QHU9</accession>
<proteinExistence type="predicted"/>
<name>A0ABP8QHU9_9GAMM</name>
<dbReference type="EMBL" id="BAABFC010000024">
    <property type="protein sequence ID" value="GAA4503295.1"/>
    <property type="molecule type" value="Genomic_DNA"/>
</dbReference>
<organism evidence="2 3">
    <name type="scientific">Pseudaeromonas paramecii</name>
    <dbReference type="NCBI Taxonomy" id="2138166"/>
    <lineage>
        <taxon>Bacteria</taxon>
        <taxon>Pseudomonadati</taxon>
        <taxon>Pseudomonadota</taxon>
        <taxon>Gammaproteobacteria</taxon>
        <taxon>Aeromonadales</taxon>
        <taxon>Aeromonadaceae</taxon>
        <taxon>Pseudaeromonas</taxon>
    </lineage>
</organism>
<dbReference type="Proteomes" id="UP001501321">
    <property type="component" value="Unassembled WGS sequence"/>
</dbReference>
<evidence type="ECO:0000313" key="3">
    <source>
        <dbReference type="Proteomes" id="UP001501321"/>
    </source>
</evidence>